<evidence type="ECO:0000313" key="2">
    <source>
        <dbReference type="EMBL" id="PRY42951.1"/>
    </source>
</evidence>
<dbReference type="Proteomes" id="UP000238375">
    <property type="component" value="Unassembled WGS sequence"/>
</dbReference>
<keyword evidence="1" id="KW-0472">Membrane</keyword>
<gene>
    <name evidence="2" type="ORF">CLV58_10481</name>
</gene>
<organism evidence="2 3">
    <name type="scientific">Spirosoma oryzae</name>
    <dbReference type="NCBI Taxonomy" id="1469603"/>
    <lineage>
        <taxon>Bacteria</taxon>
        <taxon>Pseudomonadati</taxon>
        <taxon>Bacteroidota</taxon>
        <taxon>Cytophagia</taxon>
        <taxon>Cytophagales</taxon>
        <taxon>Cytophagaceae</taxon>
        <taxon>Spirosoma</taxon>
    </lineage>
</organism>
<keyword evidence="3" id="KW-1185">Reference proteome</keyword>
<protein>
    <recommendedName>
        <fullName evidence="4">UbiA prenyltransferase family protein</fullName>
    </recommendedName>
</protein>
<feature type="transmembrane region" description="Helical" evidence="1">
    <location>
        <begin position="125"/>
        <end position="142"/>
    </location>
</feature>
<sequence>MLGAVLSNRLATRLSDVDPVHWATPVVLALVVYIIYTADRLFDVRKLGRTTPLADLTARHRFHRLHETQLWWSIIAAGLAALVLIFFLPWSVIEFGLVLGAVCAAYIAVVFSLPQRHPSLLLKEPLVAVIYTVGVWGSVWVQRPSISGTDITEGLMFMAVAFQNLLLFAVMEELEHTRQADFSLATYWGLKTSKTVLTLLTVLIVGTALTLCFIVDDRFAQRSALILGLMSLALHVIQRFPNRFVKHERYRWLGDAVFWFPALVL</sequence>
<keyword evidence="1" id="KW-0812">Transmembrane</keyword>
<feature type="transmembrane region" description="Helical" evidence="1">
    <location>
        <begin position="195"/>
        <end position="216"/>
    </location>
</feature>
<proteinExistence type="predicted"/>
<evidence type="ECO:0000313" key="3">
    <source>
        <dbReference type="Proteomes" id="UP000238375"/>
    </source>
</evidence>
<name>A0A2T0TBC2_9BACT</name>
<feature type="transmembrane region" description="Helical" evidence="1">
    <location>
        <begin position="20"/>
        <end position="38"/>
    </location>
</feature>
<evidence type="ECO:0008006" key="4">
    <source>
        <dbReference type="Google" id="ProtNLM"/>
    </source>
</evidence>
<feature type="transmembrane region" description="Helical" evidence="1">
    <location>
        <begin position="70"/>
        <end position="89"/>
    </location>
</feature>
<reference evidence="2 3" key="1">
    <citation type="submission" date="2018-03" db="EMBL/GenBank/DDBJ databases">
        <title>Genomic Encyclopedia of Archaeal and Bacterial Type Strains, Phase II (KMG-II): from individual species to whole genera.</title>
        <authorList>
            <person name="Goeker M."/>
        </authorList>
    </citation>
    <scope>NUCLEOTIDE SEQUENCE [LARGE SCALE GENOMIC DNA]</scope>
    <source>
        <strain evidence="2 3">DSM 28354</strain>
    </source>
</reference>
<evidence type="ECO:0000256" key="1">
    <source>
        <dbReference type="SAM" id="Phobius"/>
    </source>
</evidence>
<feature type="transmembrane region" description="Helical" evidence="1">
    <location>
        <begin position="95"/>
        <end position="113"/>
    </location>
</feature>
<accession>A0A2T0TBC2</accession>
<comment type="caution">
    <text evidence="2">The sequence shown here is derived from an EMBL/GenBank/DDBJ whole genome shotgun (WGS) entry which is preliminary data.</text>
</comment>
<dbReference type="AlphaFoldDB" id="A0A2T0TBC2"/>
<dbReference type="EMBL" id="PVTE01000004">
    <property type="protein sequence ID" value="PRY42951.1"/>
    <property type="molecule type" value="Genomic_DNA"/>
</dbReference>
<keyword evidence="1" id="KW-1133">Transmembrane helix</keyword>